<gene>
    <name evidence="7" type="ORF">Moror_1629</name>
</gene>
<dbReference type="KEGG" id="mrr:Moror_1629"/>
<protein>
    <submittedName>
        <fullName evidence="7">Uncharacterized protein</fullName>
    </submittedName>
</protein>
<dbReference type="EMBL" id="AWSO01000183">
    <property type="protein sequence ID" value="ESK93542.1"/>
    <property type="molecule type" value="Genomic_DNA"/>
</dbReference>
<dbReference type="Pfam" id="PF00561">
    <property type="entry name" value="Abhydrolase_1"/>
    <property type="match status" value="1"/>
</dbReference>
<name>V2XII8_MONRO</name>
<evidence type="ECO:0000259" key="5">
    <source>
        <dbReference type="Pfam" id="PF00561"/>
    </source>
</evidence>
<feature type="domain" description="AB hydrolase-1" evidence="5">
    <location>
        <begin position="124"/>
        <end position="321"/>
    </location>
</feature>
<accession>V2XII8</accession>
<dbReference type="PANTHER" id="PTHR43248">
    <property type="entry name" value="2-SUCCINYL-6-HYDROXY-2,4-CYCLOHEXADIENE-1-CARBOXYLATE SYNTHASE"/>
    <property type="match status" value="1"/>
</dbReference>
<dbReference type="InterPro" id="IPR000073">
    <property type="entry name" value="AB_hydrolase_1"/>
</dbReference>
<dbReference type="Gene3D" id="3.40.50.1820">
    <property type="entry name" value="alpha/beta hydrolase"/>
    <property type="match status" value="1"/>
</dbReference>
<dbReference type="STRING" id="1381753.V2XII8"/>
<comment type="caution">
    <text evidence="7">The sequence shown here is derived from an EMBL/GenBank/DDBJ whole genome shotgun (WGS) entry which is preliminary data.</text>
</comment>
<dbReference type="PANTHER" id="PTHR43248:SF25">
    <property type="entry name" value="AB HYDROLASE-1 DOMAIN-CONTAINING PROTEIN-RELATED"/>
    <property type="match status" value="1"/>
</dbReference>
<keyword evidence="8" id="KW-1185">Reference proteome</keyword>
<evidence type="ECO:0000256" key="3">
    <source>
        <dbReference type="SAM" id="MobiDB-lite"/>
    </source>
</evidence>
<feature type="transmembrane region" description="Helical" evidence="4">
    <location>
        <begin position="33"/>
        <end position="52"/>
    </location>
</feature>
<evidence type="ECO:0000313" key="8">
    <source>
        <dbReference type="Proteomes" id="UP000017559"/>
    </source>
</evidence>
<dbReference type="AlphaFoldDB" id="V2XII8"/>
<evidence type="ECO:0000256" key="2">
    <source>
        <dbReference type="ARBA" id="ARBA00022801"/>
    </source>
</evidence>
<dbReference type="GO" id="GO:0016787">
    <property type="term" value="F:hydrolase activity"/>
    <property type="evidence" value="ECO:0007669"/>
    <property type="project" value="UniProtKB-KW"/>
</dbReference>
<feature type="domain" description="Peptidase S33 tripeptidyl aminopeptidase-like C-terminal" evidence="6">
    <location>
        <begin position="491"/>
        <end position="585"/>
    </location>
</feature>
<evidence type="ECO:0000256" key="1">
    <source>
        <dbReference type="ARBA" id="ARBA00010088"/>
    </source>
</evidence>
<comment type="similarity">
    <text evidence="1">Belongs to the peptidase S33 family.</text>
</comment>
<feature type="region of interest" description="Disordered" evidence="3">
    <location>
        <begin position="1"/>
        <end position="21"/>
    </location>
</feature>
<dbReference type="InterPro" id="IPR013595">
    <property type="entry name" value="Pept_S33_TAP-like_C"/>
</dbReference>
<dbReference type="SUPFAM" id="SSF53474">
    <property type="entry name" value="alpha/beta-Hydrolases"/>
    <property type="match status" value="1"/>
</dbReference>
<dbReference type="Pfam" id="PF08386">
    <property type="entry name" value="Abhydrolase_4"/>
    <property type="match status" value="1"/>
</dbReference>
<organism evidence="7 8">
    <name type="scientific">Moniliophthora roreri (strain MCA 2997)</name>
    <name type="common">Cocoa frosty pod rot fungus</name>
    <name type="synonym">Crinipellis roreri</name>
    <dbReference type="NCBI Taxonomy" id="1381753"/>
    <lineage>
        <taxon>Eukaryota</taxon>
        <taxon>Fungi</taxon>
        <taxon>Dikarya</taxon>
        <taxon>Basidiomycota</taxon>
        <taxon>Agaricomycotina</taxon>
        <taxon>Agaricomycetes</taxon>
        <taxon>Agaricomycetidae</taxon>
        <taxon>Agaricales</taxon>
        <taxon>Marasmiineae</taxon>
        <taxon>Marasmiaceae</taxon>
        <taxon>Moniliophthora</taxon>
    </lineage>
</organism>
<sequence>MPPDDSEYQPLNVDDSDMVTPPAPKKVHRSVRIGLLFVVCLVFFGLASQPMGQYDISHHHMDSEESERSEKLGTVYSVACEPTVENVECGFIIVPKNHLNDTVGTAKVAFARYKAKKSPRKGSVFMNPGGPGHPGMHLAMDKGAEMANIIGEDWDLIGFDPRGVGKTTPSTRCFPDIQSYRDMFANTVVERGITVPSIADLSSKDLHEALLLQYEELLSLKRAQADMCREHMGEELAYMGSVTVARDIEYMSRILEGQDAKVNYWGESYGSVIGSFLVNMFPERIGHVVIDGIVNPVLLTSEPTHKWPTNWLSDTEKTYQVFLNDCSKAGPQRCALSLRQGEPPETIERRLEFFFDETARRPIPVSNGNRPGVLTSGTARALLLITLQNPNHWSTTARNFAEAMKGNATALYNLHVPPPVTPNASFTDVLPPFTPDLQRQAITCLDAPAPYPPDEAYPSAEDYAEQGLFTLRSMSRHFGVSTGVGEPDGGCEWWPVHKREEDKVDLSNANGKLDEGRKVLVISNTADPITPLSSGVLVNSLLPDSSVLVIQDGPGHCSTSFPSECIQRIQREYFAGKIPLNGTICGVEKETFSA</sequence>
<dbReference type="OrthoDB" id="425534at2759"/>
<evidence type="ECO:0000256" key="4">
    <source>
        <dbReference type="SAM" id="Phobius"/>
    </source>
</evidence>
<reference evidence="7 8" key="1">
    <citation type="journal article" date="2014" name="BMC Genomics">
        <title>Genome and secretome analysis of the hemibiotrophic fungal pathogen, Moniliophthora roreri, which causes frosty pod rot disease of cacao: mechanisms of the biotrophic and necrotrophic phases.</title>
        <authorList>
            <person name="Meinhardt L.W."/>
            <person name="Costa G.G.L."/>
            <person name="Thomazella D.P.T."/>
            <person name="Teixeira P.J.P.L."/>
            <person name="Carazzolle M.F."/>
            <person name="Schuster S.C."/>
            <person name="Carlson J.E."/>
            <person name="Guiltinan M.J."/>
            <person name="Mieczkowski P."/>
            <person name="Farmer A."/>
            <person name="Ramaraj T."/>
            <person name="Crozier J."/>
            <person name="Davis R.E."/>
            <person name="Shao J."/>
            <person name="Melnick R.L."/>
            <person name="Pereira G.A.G."/>
            <person name="Bailey B.A."/>
        </authorList>
    </citation>
    <scope>NUCLEOTIDE SEQUENCE [LARGE SCALE GENOMIC DNA]</scope>
    <source>
        <strain evidence="7 8">MCA 2997</strain>
    </source>
</reference>
<evidence type="ECO:0000313" key="7">
    <source>
        <dbReference type="EMBL" id="ESK93542.1"/>
    </source>
</evidence>
<keyword evidence="4" id="KW-0812">Transmembrane</keyword>
<dbReference type="InterPro" id="IPR029058">
    <property type="entry name" value="AB_hydrolase_fold"/>
</dbReference>
<proteinExistence type="inferred from homology"/>
<evidence type="ECO:0000259" key="6">
    <source>
        <dbReference type="Pfam" id="PF08386"/>
    </source>
</evidence>
<dbReference type="Proteomes" id="UP000017559">
    <property type="component" value="Unassembled WGS sequence"/>
</dbReference>
<dbReference type="InterPro" id="IPR051601">
    <property type="entry name" value="Serine_prot/Carboxylest_S33"/>
</dbReference>
<keyword evidence="4" id="KW-0472">Membrane</keyword>
<dbReference type="HOGENOM" id="CLU_013364_5_1_1"/>
<keyword evidence="2" id="KW-0378">Hydrolase</keyword>
<keyword evidence="4" id="KW-1133">Transmembrane helix</keyword>